<dbReference type="OrthoDB" id="4369409at2"/>
<organism evidence="2 3">
    <name type="scientific">Agromyces binzhouensis</name>
    <dbReference type="NCBI Taxonomy" id="1817495"/>
    <lineage>
        <taxon>Bacteria</taxon>
        <taxon>Bacillati</taxon>
        <taxon>Actinomycetota</taxon>
        <taxon>Actinomycetes</taxon>
        <taxon>Micrococcales</taxon>
        <taxon>Microbacteriaceae</taxon>
        <taxon>Agromyces</taxon>
    </lineage>
</organism>
<reference evidence="2 3" key="1">
    <citation type="submission" date="2019-01" db="EMBL/GenBank/DDBJ databases">
        <authorList>
            <person name="Li J."/>
        </authorList>
    </citation>
    <scope>NUCLEOTIDE SEQUENCE [LARGE SCALE GENOMIC DNA]</scope>
    <source>
        <strain evidence="2 3">CGMCC 4.7180</strain>
    </source>
</reference>
<evidence type="ECO:0000313" key="2">
    <source>
        <dbReference type="EMBL" id="RXZ45801.1"/>
    </source>
</evidence>
<evidence type="ECO:0000313" key="3">
    <source>
        <dbReference type="Proteomes" id="UP000292881"/>
    </source>
</evidence>
<evidence type="ECO:0000259" key="1">
    <source>
        <dbReference type="Pfam" id="PF03435"/>
    </source>
</evidence>
<dbReference type="InterPro" id="IPR005097">
    <property type="entry name" value="Sacchrp_dh_NADP-bd"/>
</dbReference>
<feature type="domain" description="Saccharopine dehydrogenase NADP binding" evidence="1">
    <location>
        <begin position="7"/>
        <end position="121"/>
    </location>
</feature>
<dbReference type="SUPFAM" id="SSF51735">
    <property type="entry name" value="NAD(P)-binding Rossmann-fold domains"/>
    <property type="match status" value="1"/>
</dbReference>
<dbReference type="EMBL" id="SDPL01000314">
    <property type="protein sequence ID" value="RXZ45801.1"/>
    <property type="molecule type" value="Genomic_DNA"/>
</dbReference>
<gene>
    <name evidence="2" type="ORF">ESO86_13235</name>
</gene>
<dbReference type="Pfam" id="PF03435">
    <property type="entry name" value="Sacchrp_dh_NADP"/>
    <property type="match status" value="1"/>
</dbReference>
<dbReference type="RefSeq" id="WP_129235440.1">
    <property type="nucleotide sequence ID" value="NZ_SDPL01000314.1"/>
</dbReference>
<protein>
    <recommendedName>
        <fullName evidence="1">Saccharopine dehydrogenase NADP binding domain-containing protein</fullName>
    </recommendedName>
</protein>
<accession>A0A4Q2JDN0</accession>
<dbReference type="Gene3D" id="3.40.50.720">
    <property type="entry name" value="NAD(P)-binding Rossmann-like Domain"/>
    <property type="match status" value="1"/>
</dbReference>
<name>A0A4Q2JDN0_9MICO</name>
<comment type="caution">
    <text evidence="2">The sequence shown here is derived from an EMBL/GenBank/DDBJ whole genome shotgun (WGS) entry which is preliminary data.</text>
</comment>
<dbReference type="Proteomes" id="UP000292881">
    <property type="component" value="Unassembled WGS sequence"/>
</dbReference>
<dbReference type="PANTHER" id="PTHR43781:SF1">
    <property type="entry name" value="SACCHAROPINE DEHYDROGENASE"/>
    <property type="match status" value="1"/>
</dbReference>
<dbReference type="PANTHER" id="PTHR43781">
    <property type="entry name" value="SACCHAROPINE DEHYDROGENASE"/>
    <property type="match status" value="1"/>
</dbReference>
<proteinExistence type="predicted"/>
<dbReference type="AlphaFoldDB" id="A0A4Q2JDN0"/>
<dbReference type="InterPro" id="IPR036291">
    <property type="entry name" value="NAD(P)-bd_dom_sf"/>
</dbReference>
<keyword evidence="3" id="KW-1185">Reference proteome</keyword>
<sequence length="353" mass="37028">MSSSRLLIYGAYGYTGDLIARSAVARGWSPIVAGRNAARVESLARELGVEGRSFDLGAAQEHLEGVDVVLHCAGPFSATAAPMMAACLSTGTHYLDITGEMDVFEHAISLTQEASEAGVVLCPGVGFDVVPTDCLAARLAEELPDATRLSLAILGPPSLSPGTVKTLIEGMAVSARRRVGGVIEAVEFGSDIRMIDFGDGPTQSANATVADLSSAFRSTGIENITTYAAVSDAQVRQFRMLYGIRRLVRLAPVSRLLTKLAAPAHGPDAAERAAQPSAVWGEVENAAGETRVGRIRLANSYTLTVDSSLGLAQHLLEQAPAEGGTCTPSQLVGWQFVERLPGSEPIAVSVLQR</sequence>